<evidence type="ECO:0000313" key="1">
    <source>
        <dbReference type="EMBL" id="BEQ15102.1"/>
    </source>
</evidence>
<dbReference type="EMBL" id="AP028679">
    <property type="protein sequence ID" value="BEQ15102.1"/>
    <property type="molecule type" value="Genomic_DNA"/>
</dbReference>
<dbReference type="KEGG" id="dmp:FAK_21680"/>
<dbReference type="Proteomes" id="UP001366166">
    <property type="component" value="Chromosome"/>
</dbReference>
<proteinExistence type="predicted"/>
<evidence type="ECO:0008006" key="3">
    <source>
        <dbReference type="Google" id="ProtNLM"/>
    </source>
</evidence>
<gene>
    <name evidence="1" type="ORF">FAK_21680</name>
</gene>
<organism evidence="1 2">
    <name type="scientific">Desulfoferula mesophila</name>
    <dbReference type="NCBI Taxonomy" id="3058419"/>
    <lineage>
        <taxon>Bacteria</taxon>
        <taxon>Pseudomonadati</taxon>
        <taxon>Thermodesulfobacteriota</taxon>
        <taxon>Desulfarculia</taxon>
        <taxon>Desulfarculales</taxon>
        <taxon>Desulfarculaceae</taxon>
        <taxon>Desulfoferula</taxon>
    </lineage>
</organism>
<reference evidence="2" key="1">
    <citation type="journal article" date="2023" name="Arch. Microbiol.">
        <title>Desulfoferula mesophilus gen. nov. sp. nov., a mesophilic sulfate-reducing bacterium isolated from a brackish lake sediment.</title>
        <authorList>
            <person name="Watanabe T."/>
            <person name="Yabe T."/>
            <person name="Tsuji J.M."/>
            <person name="Fukui M."/>
        </authorList>
    </citation>
    <scope>NUCLEOTIDE SEQUENCE [LARGE SCALE GENOMIC DNA]</scope>
    <source>
        <strain evidence="2">12FAK</strain>
    </source>
</reference>
<keyword evidence="2" id="KW-1185">Reference proteome</keyword>
<name>A0AAU9F3A1_9BACT</name>
<sequence>MGGDFHTNYREENLISRLESSRQSAWTRQLMQLGDCVDELAQKLAMKLVNGNLIETKSQRDVEEQLAGCLGSLLNAEDFDIQYAIANFRNLVPQANRISLYVTAFIIERLIDHRSVVDIYGTDEEIYAVVNTEVTGMIR</sequence>
<evidence type="ECO:0000313" key="2">
    <source>
        <dbReference type="Proteomes" id="UP001366166"/>
    </source>
</evidence>
<dbReference type="RefSeq" id="WP_338599049.1">
    <property type="nucleotide sequence ID" value="NZ_AP028679.1"/>
</dbReference>
<protein>
    <recommendedName>
        <fullName evidence="3">PhoU domain-containing protein</fullName>
    </recommendedName>
</protein>
<dbReference type="AlphaFoldDB" id="A0AAU9F3A1"/>
<accession>A0AAU9F3A1</accession>